<dbReference type="PANTHER" id="PTHR45754">
    <property type="entry name" value="METHYLENETETRAHYDROFOLATE REDUCTASE"/>
    <property type="match status" value="1"/>
</dbReference>
<dbReference type="GO" id="GO:0071949">
    <property type="term" value="F:FAD binding"/>
    <property type="evidence" value="ECO:0007669"/>
    <property type="project" value="TreeGrafter"/>
</dbReference>
<evidence type="ECO:0000256" key="3">
    <source>
        <dbReference type="ARBA" id="ARBA00006743"/>
    </source>
</evidence>
<organism evidence="13 14">
    <name type="scientific">Oleiphilus messinensis</name>
    <dbReference type="NCBI Taxonomy" id="141451"/>
    <lineage>
        <taxon>Bacteria</taxon>
        <taxon>Pseudomonadati</taxon>
        <taxon>Pseudomonadota</taxon>
        <taxon>Gammaproteobacteria</taxon>
        <taxon>Oceanospirillales</taxon>
        <taxon>Oleiphilaceae</taxon>
        <taxon>Oleiphilus</taxon>
    </lineage>
</organism>
<evidence type="ECO:0000256" key="2">
    <source>
        <dbReference type="ARBA" id="ARBA00004777"/>
    </source>
</evidence>
<evidence type="ECO:0000313" key="13">
    <source>
        <dbReference type="EMBL" id="ARU55787.1"/>
    </source>
</evidence>
<dbReference type="PANTHER" id="PTHR45754:SF3">
    <property type="entry name" value="METHYLENETETRAHYDROFOLATE REDUCTASE (NADPH)"/>
    <property type="match status" value="1"/>
</dbReference>
<evidence type="ECO:0000256" key="6">
    <source>
        <dbReference type="ARBA" id="ARBA00022827"/>
    </source>
</evidence>
<dbReference type="GO" id="GO:0009086">
    <property type="term" value="P:methionine biosynthetic process"/>
    <property type="evidence" value="ECO:0007669"/>
    <property type="project" value="UniProtKB-KW"/>
</dbReference>
<comment type="pathway">
    <text evidence="10">Amino-acid biosynthesis; L-methionine biosynthesis via de novo pathway.</text>
</comment>
<evidence type="ECO:0000256" key="7">
    <source>
        <dbReference type="ARBA" id="ARBA00023002"/>
    </source>
</evidence>
<evidence type="ECO:0000256" key="10">
    <source>
        <dbReference type="ARBA" id="ARBA00034478"/>
    </source>
</evidence>
<gene>
    <name evidence="13" type="ORF">OLMES_1712</name>
</gene>
<dbReference type="AlphaFoldDB" id="A0A1Y0I5N9"/>
<dbReference type="EC" id="1.5.1.54" evidence="12"/>
<comment type="pathway">
    <text evidence="2 12">One-carbon metabolism; tetrahydrofolate interconversion.</text>
</comment>
<dbReference type="UniPathway" id="UPA00193"/>
<dbReference type="InterPro" id="IPR003171">
    <property type="entry name" value="Mehydrof_redctse-like"/>
</dbReference>
<protein>
    <recommendedName>
        <fullName evidence="12">Methylenetetrahydrofolate reductase</fullName>
        <ecNumber evidence="12">1.5.1.54</ecNumber>
    </recommendedName>
</protein>
<keyword evidence="4" id="KW-0028">Amino-acid biosynthesis</keyword>
<keyword evidence="14" id="KW-1185">Reference proteome</keyword>
<dbReference type="Gene3D" id="3.20.20.220">
    <property type="match status" value="1"/>
</dbReference>
<dbReference type="SUPFAM" id="SSF51730">
    <property type="entry name" value="FAD-linked oxidoreductase"/>
    <property type="match status" value="1"/>
</dbReference>
<dbReference type="NCBIfam" id="TIGR00676">
    <property type="entry name" value="fadh2"/>
    <property type="match status" value="1"/>
</dbReference>
<dbReference type="InterPro" id="IPR004620">
    <property type="entry name" value="MTHF_reductase_bac"/>
</dbReference>
<dbReference type="GO" id="GO:0035999">
    <property type="term" value="P:tetrahydrofolate interconversion"/>
    <property type="evidence" value="ECO:0007669"/>
    <property type="project" value="UniProtKB-UniPathway"/>
</dbReference>
<evidence type="ECO:0000313" key="14">
    <source>
        <dbReference type="Proteomes" id="UP000196027"/>
    </source>
</evidence>
<dbReference type="FunFam" id="3.20.20.220:FF:000014">
    <property type="entry name" value="Methylenetetrahydrofolate reductase"/>
    <property type="match status" value="1"/>
</dbReference>
<evidence type="ECO:0000256" key="5">
    <source>
        <dbReference type="ARBA" id="ARBA00022630"/>
    </source>
</evidence>
<reference evidence="13 14" key="1">
    <citation type="submission" date="2017-05" db="EMBL/GenBank/DDBJ databases">
        <title>Genomic insights into alkan degradation activity of Oleiphilus messinensis.</title>
        <authorList>
            <person name="Kozyavkin S.A."/>
            <person name="Slesarev A.I."/>
            <person name="Golyshin P.N."/>
            <person name="Korzhenkov A."/>
            <person name="Golyshina O.N."/>
            <person name="Toshchakov S.V."/>
        </authorList>
    </citation>
    <scope>NUCLEOTIDE SEQUENCE [LARGE SCALE GENOMIC DNA]</scope>
    <source>
        <strain evidence="13 14">ME102</strain>
    </source>
</reference>
<comment type="similarity">
    <text evidence="3 12">Belongs to the methylenetetrahydrofolate reductase family.</text>
</comment>
<keyword evidence="8" id="KW-0520">NAD</keyword>
<evidence type="ECO:0000256" key="8">
    <source>
        <dbReference type="ARBA" id="ARBA00023027"/>
    </source>
</evidence>
<evidence type="ECO:0000256" key="1">
    <source>
        <dbReference type="ARBA" id="ARBA00001974"/>
    </source>
</evidence>
<keyword evidence="6 12" id="KW-0274">FAD</keyword>
<dbReference type="KEGG" id="ome:OLMES_1712"/>
<keyword evidence="5 12" id="KW-0285">Flavoprotein</keyword>
<comment type="catalytic activity">
    <reaction evidence="11">
        <text>(6S)-5-methyl-5,6,7,8-tetrahydrofolate + NAD(+) = (6R)-5,10-methylene-5,6,7,8-tetrahydrofolate + NADH + H(+)</text>
        <dbReference type="Rhea" id="RHEA:19821"/>
        <dbReference type="ChEBI" id="CHEBI:15378"/>
        <dbReference type="ChEBI" id="CHEBI:15636"/>
        <dbReference type="ChEBI" id="CHEBI:18608"/>
        <dbReference type="ChEBI" id="CHEBI:57540"/>
        <dbReference type="ChEBI" id="CHEBI:57945"/>
        <dbReference type="EC" id="1.5.1.54"/>
    </reaction>
    <physiologicalReaction direction="right-to-left" evidence="11">
        <dbReference type="Rhea" id="RHEA:19823"/>
    </physiologicalReaction>
</comment>
<comment type="cofactor">
    <cofactor evidence="1 12">
        <name>FAD</name>
        <dbReference type="ChEBI" id="CHEBI:57692"/>
    </cofactor>
</comment>
<evidence type="ECO:0000256" key="12">
    <source>
        <dbReference type="RuleBase" id="RU003862"/>
    </source>
</evidence>
<accession>A0A1Y0I5N9</accession>
<dbReference type="Proteomes" id="UP000196027">
    <property type="component" value="Chromosome"/>
</dbReference>
<keyword evidence="9" id="KW-0486">Methionine biosynthesis</keyword>
<proteinExistence type="inferred from homology"/>
<keyword evidence="7 12" id="KW-0560">Oxidoreductase</keyword>
<evidence type="ECO:0000256" key="11">
    <source>
        <dbReference type="ARBA" id="ARBA00048628"/>
    </source>
</evidence>
<dbReference type="EMBL" id="CP021425">
    <property type="protein sequence ID" value="ARU55787.1"/>
    <property type="molecule type" value="Genomic_DNA"/>
</dbReference>
<dbReference type="GO" id="GO:0106312">
    <property type="term" value="F:methylenetetrahydrofolate reductase (NADH) activity"/>
    <property type="evidence" value="ECO:0007669"/>
    <property type="project" value="UniProtKB-EC"/>
</dbReference>
<dbReference type="InterPro" id="IPR029041">
    <property type="entry name" value="FAD-linked_oxidoreductase-like"/>
</dbReference>
<name>A0A1Y0I5N9_9GAMM</name>
<dbReference type="GO" id="GO:0005829">
    <property type="term" value="C:cytosol"/>
    <property type="evidence" value="ECO:0007669"/>
    <property type="project" value="InterPro"/>
</dbReference>
<evidence type="ECO:0000256" key="9">
    <source>
        <dbReference type="ARBA" id="ARBA00023167"/>
    </source>
</evidence>
<sequence>MRENPPDILYGIIFSTTADKQDDCVRRTRSQMNSQNQIQRRFSFEFFPPKTPAGMEKLQTVRDELATKCPDFFSVTYGAGGSTQERTIDTVLKLHNQGIDTAPHLSCIGATRNDLTELLNLYKENNINRIVALRGDLPSGMGAHGELRYANELVEFIREHSGDHFSIEVAAYPEFHPQATNAEADLINFKKKVDAGANSAITQYFYNIDAYFYFIDRVEAMGIDIPIVPGIMPITNYANLVRFSDMCGAEIPRWIRKQLEAYGDDVESICKFGEEVVSEMCSTLLQEGVPGIHFYTLNQAAPSLKIWENLNLDALVSKA</sequence>
<evidence type="ECO:0000256" key="4">
    <source>
        <dbReference type="ARBA" id="ARBA00022605"/>
    </source>
</evidence>
<dbReference type="Pfam" id="PF02219">
    <property type="entry name" value="MTHFR"/>
    <property type="match status" value="1"/>
</dbReference>
<dbReference type="CDD" id="cd00537">
    <property type="entry name" value="MTHFR"/>
    <property type="match status" value="1"/>
</dbReference>